<gene>
    <name evidence="2" type="ORF">VB620_00920</name>
</gene>
<evidence type="ECO:0000259" key="1">
    <source>
        <dbReference type="Pfam" id="PF01425"/>
    </source>
</evidence>
<dbReference type="NCBIfam" id="TIGR02715">
    <property type="entry name" value="amido_AtzE"/>
    <property type="match status" value="1"/>
</dbReference>
<protein>
    <submittedName>
        <fullName evidence="2">AtzE family amidohydrolase</fullName>
    </submittedName>
</protein>
<keyword evidence="3" id="KW-1185">Reference proteome</keyword>
<dbReference type="RefSeq" id="WP_323194241.1">
    <property type="nucleotide sequence ID" value="NZ_JAYGHG010000001.1"/>
</dbReference>
<dbReference type="PANTHER" id="PTHR11895:SF172">
    <property type="entry name" value="GLUTAMYL-TRNA(GLN) AMIDOTRANSFERASE"/>
    <property type="match status" value="1"/>
</dbReference>
<evidence type="ECO:0000313" key="3">
    <source>
        <dbReference type="Proteomes" id="UP001302120"/>
    </source>
</evidence>
<dbReference type="InterPro" id="IPR000120">
    <property type="entry name" value="Amidase"/>
</dbReference>
<name>A0ABU5U8P9_9CYAN</name>
<dbReference type="EMBL" id="JAYGHG010000001">
    <property type="protein sequence ID" value="MEA5579899.1"/>
    <property type="molecule type" value="Genomic_DNA"/>
</dbReference>
<proteinExistence type="predicted"/>
<comment type="caution">
    <text evidence="2">The sequence shown here is derived from an EMBL/GenBank/DDBJ whole genome shotgun (WGS) entry which is preliminary data.</text>
</comment>
<dbReference type="InterPro" id="IPR023631">
    <property type="entry name" value="Amidase_dom"/>
</dbReference>
<dbReference type="Pfam" id="PF01425">
    <property type="entry name" value="Amidase"/>
    <property type="match status" value="1"/>
</dbReference>
<dbReference type="InterPro" id="IPR036928">
    <property type="entry name" value="AS_sf"/>
</dbReference>
<sequence length="456" mass="48250">MNDAVSIAAAVRRGEVSAVEVTQAALARITAQNPQLNCFTAITAETALTDAAQIDREIAQGKNPGALAGVPFAVKNLYDIAGLTTLAGSKINAENPPASQDATAIAKLKQAGAILVGALNMDEYAYGFVTENAHYGVTHNPHDLERVAGGSSGGSSAAVAAGLVPLTLGSDTNGSIRVPAALCGVLGFKPTYGRLSRAGVALFSSSLDHVGTFARSVKDIATAFDVLQGEDDRDPVCTKRSPELSVPKLYQDISQIRIAIADDYFTQGASPEALAAVQKVAEALGVTDYITIPEARRARAAAFVITACEGANLHLDQLKSRPQDFDPATRDRFLAGALIPSSWYLQAQRFRRWYGDRLREIWQNVDIILAPTTPISAPLIGQKTMILDAEEIPVRPHLGLFTQPLSFIGLPVLSVPIQLPDTLPLGVQIIAAPYNEALILQVAAVLESQGVISVKL</sequence>
<organism evidence="2 3">
    <name type="scientific">Nodularia harveyana UHCC-0300</name>
    <dbReference type="NCBI Taxonomy" id="2974287"/>
    <lineage>
        <taxon>Bacteria</taxon>
        <taxon>Bacillati</taxon>
        <taxon>Cyanobacteriota</taxon>
        <taxon>Cyanophyceae</taxon>
        <taxon>Nostocales</taxon>
        <taxon>Nodulariaceae</taxon>
        <taxon>Nodularia</taxon>
    </lineage>
</organism>
<dbReference type="PANTHER" id="PTHR11895">
    <property type="entry name" value="TRANSAMIDASE"/>
    <property type="match status" value="1"/>
</dbReference>
<accession>A0ABU5U8P9</accession>
<feature type="domain" description="Amidase" evidence="1">
    <location>
        <begin position="20"/>
        <end position="440"/>
    </location>
</feature>
<dbReference type="Proteomes" id="UP001302120">
    <property type="component" value="Unassembled WGS sequence"/>
</dbReference>
<dbReference type="InterPro" id="IPR014087">
    <property type="entry name" value="Carboxybiuret_hydro_AtzE"/>
</dbReference>
<dbReference type="NCBIfam" id="NF006631">
    <property type="entry name" value="PRK09201.1"/>
    <property type="match status" value="1"/>
</dbReference>
<dbReference type="SUPFAM" id="SSF75304">
    <property type="entry name" value="Amidase signature (AS) enzymes"/>
    <property type="match status" value="1"/>
</dbReference>
<reference evidence="2 3" key="1">
    <citation type="submission" date="2023-12" db="EMBL/GenBank/DDBJ databases">
        <title>Baltic Sea Cyanobacteria.</title>
        <authorList>
            <person name="Delbaje E."/>
            <person name="Fewer D.P."/>
            <person name="Shishido T.K."/>
        </authorList>
    </citation>
    <scope>NUCLEOTIDE SEQUENCE [LARGE SCALE GENOMIC DNA]</scope>
    <source>
        <strain evidence="2 3">UHCC-0300</strain>
    </source>
</reference>
<evidence type="ECO:0000313" key="2">
    <source>
        <dbReference type="EMBL" id="MEA5579899.1"/>
    </source>
</evidence>
<dbReference type="Gene3D" id="3.90.1300.10">
    <property type="entry name" value="Amidase signature (AS) domain"/>
    <property type="match status" value="1"/>
</dbReference>